<dbReference type="CDD" id="cd06261">
    <property type="entry name" value="TM_PBP2"/>
    <property type="match status" value="1"/>
</dbReference>
<dbReference type="RefSeq" id="WP_119598429.1">
    <property type="nucleotide sequence ID" value="NZ_QXQA01000002.1"/>
</dbReference>
<comment type="similarity">
    <text evidence="7">Belongs to the binding-protein-dependent transport system permease family.</text>
</comment>
<dbReference type="EMBL" id="QXQA01000002">
    <property type="protein sequence ID" value="RIX59597.1"/>
    <property type="molecule type" value="Genomic_DNA"/>
</dbReference>
<dbReference type="Proteomes" id="UP000266482">
    <property type="component" value="Unassembled WGS sequence"/>
</dbReference>
<dbReference type="Gene3D" id="1.10.3720.10">
    <property type="entry name" value="MetI-like"/>
    <property type="match status" value="1"/>
</dbReference>
<keyword evidence="6 7" id="KW-0472">Membrane</keyword>
<feature type="transmembrane region" description="Helical" evidence="7">
    <location>
        <begin position="24"/>
        <end position="49"/>
    </location>
</feature>
<evidence type="ECO:0000313" key="9">
    <source>
        <dbReference type="EMBL" id="RIX59597.1"/>
    </source>
</evidence>
<evidence type="ECO:0000256" key="6">
    <source>
        <dbReference type="ARBA" id="ARBA00023136"/>
    </source>
</evidence>
<dbReference type="NCBIfam" id="TIGR01726">
    <property type="entry name" value="HEQRo_perm_3TM"/>
    <property type="match status" value="1"/>
</dbReference>
<feature type="transmembrane region" description="Helical" evidence="7">
    <location>
        <begin position="61"/>
        <end position="81"/>
    </location>
</feature>
<dbReference type="PANTHER" id="PTHR30614">
    <property type="entry name" value="MEMBRANE COMPONENT OF AMINO ACID ABC TRANSPORTER"/>
    <property type="match status" value="1"/>
</dbReference>
<keyword evidence="5 7" id="KW-1133">Transmembrane helix</keyword>
<dbReference type="PANTHER" id="PTHR30614:SF45">
    <property type="entry name" value="L-CYSTINE TRANSPORT SYSTEM PERMEASE PROTEIN TCYL"/>
    <property type="match status" value="1"/>
</dbReference>
<evidence type="ECO:0000256" key="5">
    <source>
        <dbReference type="ARBA" id="ARBA00022989"/>
    </source>
</evidence>
<feature type="transmembrane region" description="Helical" evidence="7">
    <location>
        <begin position="146"/>
        <end position="164"/>
    </location>
</feature>
<evidence type="ECO:0000256" key="3">
    <source>
        <dbReference type="ARBA" id="ARBA00022475"/>
    </source>
</evidence>
<keyword evidence="2 7" id="KW-0813">Transport</keyword>
<dbReference type="GO" id="GO:0006865">
    <property type="term" value="P:amino acid transport"/>
    <property type="evidence" value="ECO:0007669"/>
    <property type="project" value="TreeGrafter"/>
</dbReference>
<proteinExistence type="inferred from homology"/>
<evidence type="ECO:0000313" key="10">
    <source>
        <dbReference type="Proteomes" id="UP000266482"/>
    </source>
</evidence>
<dbReference type="InterPro" id="IPR000515">
    <property type="entry name" value="MetI-like"/>
</dbReference>
<comment type="subcellular location">
    <subcellularLocation>
        <location evidence="1 7">Cell membrane</location>
        <topology evidence="1 7">Multi-pass membrane protein</topology>
    </subcellularLocation>
</comment>
<dbReference type="InterPro" id="IPR010065">
    <property type="entry name" value="AA_ABC_transptr_permease_3TM"/>
</dbReference>
<dbReference type="PROSITE" id="PS50928">
    <property type="entry name" value="ABC_TM1"/>
    <property type="match status" value="1"/>
</dbReference>
<dbReference type="Pfam" id="PF00528">
    <property type="entry name" value="BPD_transp_1"/>
    <property type="match status" value="1"/>
</dbReference>
<dbReference type="InterPro" id="IPR043429">
    <property type="entry name" value="ArtM/GltK/GlnP/TcyL/YhdX-like"/>
</dbReference>
<evidence type="ECO:0000259" key="8">
    <source>
        <dbReference type="PROSITE" id="PS50928"/>
    </source>
</evidence>
<gene>
    <name evidence="9" type="ORF">D3P08_05515</name>
</gene>
<evidence type="ECO:0000256" key="2">
    <source>
        <dbReference type="ARBA" id="ARBA00022448"/>
    </source>
</evidence>
<accession>A0A3A1VGB0</accession>
<protein>
    <submittedName>
        <fullName evidence="9">Amino acid ABC transporter permease</fullName>
    </submittedName>
</protein>
<reference evidence="9 10" key="1">
    <citation type="submission" date="2018-09" db="EMBL/GenBank/DDBJ databases">
        <title>Paenibacillus aracenensis nov. sp. isolated from a cave in southern Spain.</title>
        <authorList>
            <person name="Jurado V."/>
            <person name="Gutierrez-Patricio S."/>
            <person name="Gonzalez-Pimentel J.L."/>
            <person name="Miller A.Z."/>
            <person name="Laiz L."/>
            <person name="Saiz-Jimenez C."/>
        </authorList>
    </citation>
    <scope>NUCLEOTIDE SEQUENCE [LARGE SCALE GENOMIC DNA]</scope>
    <source>
        <strain evidence="9 10">DSM 22867</strain>
    </source>
</reference>
<dbReference type="GO" id="GO:0043190">
    <property type="term" value="C:ATP-binding cassette (ABC) transporter complex"/>
    <property type="evidence" value="ECO:0007669"/>
    <property type="project" value="InterPro"/>
</dbReference>
<comment type="caution">
    <text evidence="9">The sequence shown here is derived from an EMBL/GenBank/DDBJ whole genome shotgun (WGS) entry which is preliminary data.</text>
</comment>
<feature type="transmembrane region" description="Helical" evidence="7">
    <location>
        <begin position="198"/>
        <end position="217"/>
    </location>
</feature>
<sequence>MGQHQFEIAYVFEFFYRLLPSLKVTLLIVGSSIGIGTIIGLLVALPQLYRIPVLRRLSQMYVSFFRGTPILIQLFLFYYGVPEVLKLVYVDLTRTPALFFVILTYSLHSGAYISELIRGAVSAVDRGQVEAAYAVGMNGFQAFSRIVLPQALSISIPVFGNVVIGNLKDTSLAFTLGILDITGKAQTMGTLSQRFIEIYISLAALYFIISFALQKLFDRLEKRLLRHEPAAAGLTKDPLVKISFLRKNLAASKWRRKEARL</sequence>
<dbReference type="GO" id="GO:0022857">
    <property type="term" value="F:transmembrane transporter activity"/>
    <property type="evidence" value="ECO:0007669"/>
    <property type="project" value="InterPro"/>
</dbReference>
<keyword evidence="10" id="KW-1185">Reference proteome</keyword>
<dbReference type="AlphaFoldDB" id="A0A3A1VGB0"/>
<keyword evidence="3" id="KW-1003">Cell membrane</keyword>
<dbReference type="InterPro" id="IPR035906">
    <property type="entry name" value="MetI-like_sf"/>
</dbReference>
<evidence type="ECO:0000256" key="4">
    <source>
        <dbReference type="ARBA" id="ARBA00022692"/>
    </source>
</evidence>
<keyword evidence="4 7" id="KW-0812">Transmembrane</keyword>
<organism evidence="9 10">
    <name type="scientific">Paenibacillus nanensis</name>
    <dbReference type="NCBI Taxonomy" id="393251"/>
    <lineage>
        <taxon>Bacteria</taxon>
        <taxon>Bacillati</taxon>
        <taxon>Bacillota</taxon>
        <taxon>Bacilli</taxon>
        <taxon>Bacillales</taxon>
        <taxon>Paenibacillaceae</taxon>
        <taxon>Paenibacillus</taxon>
    </lineage>
</organism>
<dbReference type="OrthoDB" id="9805999at2"/>
<feature type="domain" description="ABC transmembrane type-1" evidence="8">
    <location>
        <begin position="22"/>
        <end position="217"/>
    </location>
</feature>
<evidence type="ECO:0000256" key="7">
    <source>
        <dbReference type="RuleBase" id="RU363032"/>
    </source>
</evidence>
<evidence type="ECO:0000256" key="1">
    <source>
        <dbReference type="ARBA" id="ARBA00004651"/>
    </source>
</evidence>
<name>A0A3A1VGB0_9BACL</name>
<dbReference type="SUPFAM" id="SSF161098">
    <property type="entry name" value="MetI-like"/>
    <property type="match status" value="1"/>
</dbReference>